<feature type="transmembrane region" description="Helical" evidence="1">
    <location>
        <begin position="950"/>
        <end position="969"/>
    </location>
</feature>
<feature type="transmembrane region" description="Helical" evidence="1">
    <location>
        <begin position="1024"/>
        <end position="1043"/>
    </location>
</feature>
<dbReference type="Gene3D" id="3.30.70.1320">
    <property type="entry name" value="Multidrug efflux transporter AcrB pore domain like"/>
    <property type="match status" value="1"/>
</dbReference>
<keyword evidence="1" id="KW-0812">Transmembrane</keyword>
<dbReference type="InterPro" id="IPR001036">
    <property type="entry name" value="Acrflvin-R"/>
</dbReference>
<dbReference type="STRING" id="1921803.NIES593_16015"/>
<dbReference type="EMBL" id="MRCB01000021">
    <property type="protein sequence ID" value="OKH21303.1"/>
    <property type="molecule type" value="Genomic_DNA"/>
</dbReference>
<feature type="transmembrane region" description="Helical" evidence="1">
    <location>
        <begin position="975"/>
        <end position="1003"/>
    </location>
</feature>
<name>A0A1U7HCJ5_9CYAN</name>
<keyword evidence="1" id="KW-1133">Transmembrane helix</keyword>
<comment type="caution">
    <text evidence="2">The sequence shown here is derived from an EMBL/GenBank/DDBJ whole genome shotgun (WGS) entry which is preliminary data.</text>
</comment>
<feature type="transmembrane region" description="Helical" evidence="1">
    <location>
        <begin position="33"/>
        <end position="51"/>
    </location>
</feature>
<dbReference type="GO" id="GO:0005886">
    <property type="term" value="C:plasma membrane"/>
    <property type="evidence" value="ECO:0007669"/>
    <property type="project" value="TreeGrafter"/>
</dbReference>
<keyword evidence="1" id="KW-0472">Membrane</keyword>
<reference evidence="2 3" key="1">
    <citation type="submission" date="2016-11" db="EMBL/GenBank/DDBJ databases">
        <title>Draft Genome Sequences of Nine Cyanobacterial Strains from Diverse Habitats.</title>
        <authorList>
            <person name="Zhu T."/>
            <person name="Hou S."/>
            <person name="Lu X."/>
            <person name="Hess W.R."/>
        </authorList>
    </citation>
    <scope>NUCLEOTIDE SEQUENCE [LARGE SCALE GENOMIC DNA]</scope>
    <source>
        <strain evidence="2 3">NIES-593</strain>
    </source>
</reference>
<dbReference type="PRINTS" id="PR00702">
    <property type="entry name" value="ACRIFLAVINRP"/>
</dbReference>
<accession>A0A1U7HCJ5</accession>
<dbReference type="OrthoDB" id="9757876at2"/>
<dbReference type="Pfam" id="PF00873">
    <property type="entry name" value="ACR_tran"/>
    <property type="match status" value="2"/>
</dbReference>
<dbReference type="GO" id="GO:0042910">
    <property type="term" value="F:xenobiotic transmembrane transporter activity"/>
    <property type="evidence" value="ECO:0007669"/>
    <property type="project" value="TreeGrafter"/>
</dbReference>
<dbReference type="Gene3D" id="3.30.70.1440">
    <property type="entry name" value="Multidrug efflux transporter AcrB pore domain"/>
    <property type="match status" value="1"/>
</dbReference>
<feature type="transmembrane region" description="Helical" evidence="1">
    <location>
        <begin position="514"/>
        <end position="534"/>
    </location>
</feature>
<dbReference type="Gene3D" id="3.30.2090.10">
    <property type="entry name" value="Multidrug efflux transporter AcrB TolC docking domain, DN and DC subdomains"/>
    <property type="match status" value="2"/>
</dbReference>
<evidence type="ECO:0000313" key="2">
    <source>
        <dbReference type="EMBL" id="OKH21303.1"/>
    </source>
</evidence>
<feature type="transmembrane region" description="Helical" evidence="1">
    <location>
        <begin position="1049"/>
        <end position="1074"/>
    </location>
</feature>
<sequence length="1104" mass="121237">MSDDSYGTPSDRAEIQKPNLVGQITAYFINSQVTILLIAALIVFGIAAVIFTPKEENPQIVVPAADVYLQYPGAPAEVVEKTVTTPVEAKIREITGVEHIYSVSQNSGAKITVQFFVGENWEDSLFKLQNQLYNWQDIFPPGVNYLVKPTITDDVPIVTLTIAGEGYSDNQLRRIGERLLEDLRSIPNTGNLTITGGQPRVMRVDLDPDKLAGYKLSPTAIAQRLQGENIQLPAGDVSAGENRLFIEGGSLFSSAADLGDVIVGFSGAANKSPIYLRDVATIKDDFGDRVTYSRIHYRKDWNIANPYPNPKEHPQEEFVSQNAVTIGIAKKKGTNAVTVAKQIFKRLDELKSQLPPGVEIGVSRNDGLTASRAVGDLYTSLLQAIAIVVALLVIFLGWREASIVAFVIPLTLAGTLLVGWIAGQTINRITLFALILALGTLVDDAIAATENIHRRFALKANMSFSEKTSEAIAAVAELGVPIVLSTVTVILAFLPMRFVTGMMGPYMAPIPFNVPVAMLISTTLALTVTPFLALRLIKIKPKRETGNGAESAANESEKVRQTRIYKLYRRILEPLLDSAQRRRFVLFFITGLLLASFILPLTEAVKFRMLPKANKDTFLIQLDAPLGKELVETDRIVREMEAVLTQDPQVVQFESYVGTGAPIDFNGLLRGSSDRTGEHFADIRVHLTNKEARKEDSETIVFRLRSQLSAIATANNAIVKLVEDPPGPPVRSTMLAEIYGADYDRLRQLAKTVRQVFSDTKEVVDIDDSVKNRIPQMKLVVDRNKINQAGLTAQEIAQTLNMALAGANVSTLQVPGELSPVAIQVRFAETNRQNLDDLTRIQIPTPTGNLVPLTELIEFQPTIVDEPIFHKDQRPVTYVMGEMGNRSSVYAVIDQMIYFLRHPLPQGYNIKWDGEWKLTLDVFRDLGLAMLVAVMSIYFILVGQFRSFKVPLIIMGAIPLALIGILIGFSLNGVYFSATAMIGVIALAGIVVRNAIVLLEFIGDRLREGVDLKTAILEAGAVRFRPILLTSVTTMLGTLSILNDPVWSGLAWTLLCGMLTSSALTLIVIPLMYYGEKRSRTGSDNISLSLSEQQIQSVNSSHPV</sequence>
<feature type="transmembrane region" description="Helical" evidence="1">
    <location>
        <begin position="377"/>
        <end position="396"/>
    </location>
</feature>
<dbReference type="PANTHER" id="PTHR32063:SF16">
    <property type="entry name" value="CATION EFFLUX SYSTEM (ACRB_ACRD_ACRF FAMILY)"/>
    <property type="match status" value="1"/>
</dbReference>
<dbReference type="SUPFAM" id="SSF82714">
    <property type="entry name" value="Multidrug efflux transporter AcrB TolC docking domain, DN and DC subdomains"/>
    <property type="match status" value="2"/>
</dbReference>
<evidence type="ECO:0000313" key="3">
    <source>
        <dbReference type="Proteomes" id="UP000186868"/>
    </source>
</evidence>
<protein>
    <submittedName>
        <fullName evidence="2">Multidrug transporter AcrB</fullName>
    </submittedName>
</protein>
<dbReference type="AlphaFoldDB" id="A0A1U7HCJ5"/>
<organism evidence="2 3">
    <name type="scientific">Hydrococcus rivularis NIES-593</name>
    <dbReference type="NCBI Taxonomy" id="1921803"/>
    <lineage>
        <taxon>Bacteria</taxon>
        <taxon>Bacillati</taxon>
        <taxon>Cyanobacteriota</taxon>
        <taxon>Cyanophyceae</taxon>
        <taxon>Pleurocapsales</taxon>
        <taxon>Hydrococcaceae</taxon>
        <taxon>Hydrococcus</taxon>
    </lineage>
</organism>
<dbReference type="SUPFAM" id="SSF82866">
    <property type="entry name" value="Multidrug efflux transporter AcrB transmembrane domain"/>
    <property type="match status" value="2"/>
</dbReference>
<evidence type="ECO:0000256" key="1">
    <source>
        <dbReference type="SAM" id="Phobius"/>
    </source>
</evidence>
<dbReference type="Gene3D" id="3.30.70.1430">
    <property type="entry name" value="Multidrug efflux transporter AcrB pore domain"/>
    <property type="match status" value="2"/>
</dbReference>
<gene>
    <name evidence="2" type="ORF">NIES593_16015</name>
</gene>
<dbReference type="InterPro" id="IPR027463">
    <property type="entry name" value="AcrB_DN_DC_subdom"/>
</dbReference>
<dbReference type="RefSeq" id="WP_073600539.1">
    <property type="nucleotide sequence ID" value="NZ_MRCB01000021.1"/>
</dbReference>
<dbReference type="SUPFAM" id="SSF82693">
    <property type="entry name" value="Multidrug efflux transporter AcrB pore domain, PN1, PN2, PC1 and PC2 subdomains"/>
    <property type="match status" value="3"/>
</dbReference>
<proteinExistence type="predicted"/>
<keyword evidence="3" id="KW-1185">Reference proteome</keyword>
<dbReference type="PANTHER" id="PTHR32063">
    <property type="match status" value="1"/>
</dbReference>
<dbReference type="Gene3D" id="1.20.1640.10">
    <property type="entry name" value="Multidrug efflux transporter AcrB transmembrane domain"/>
    <property type="match status" value="2"/>
</dbReference>
<feature type="transmembrane region" description="Helical" evidence="1">
    <location>
        <begin position="403"/>
        <end position="423"/>
    </location>
</feature>
<feature type="transmembrane region" description="Helical" evidence="1">
    <location>
        <begin position="584"/>
        <end position="602"/>
    </location>
</feature>
<feature type="transmembrane region" description="Helical" evidence="1">
    <location>
        <begin position="926"/>
        <end position="943"/>
    </location>
</feature>
<dbReference type="Proteomes" id="UP000186868">
    <property type="component" value="Unassembled WGS sequence"/>
</dbReference>
<feature type="transmembrane region" description="Helical" evidence="1">
    <location>
        <begin position="471"/>
        <end position="494"/>
    </location>
</feature>